<comment type="caution">
    <text evidence="3">The sequence shown here is derived from an EMBL/GenBank/DDBJ whole genome shotgun (WGS) entry which is preliminary data.</text>
</comment>
<name>A0A9X1HXR3_9BACT</name>
<reference evidence="3" key="1">
    <citation type="submission" date="2021-09" db="EMBL/GenBank/DDBJ databases">
        <title>Fulvivirga sp. isolated from coastal sediment.</title>
        <authorList>
            <person name="Yu H."/>
        </authorList>
    </citation>
    <scope>NUCLEOTIDE SEQUENCE</scope>
    <source>
        <strain evidence="3">1062</strain>
    </source>
</reference>
<dbReference type="SUPFAM" id="SSF53474">
    <property type="entry name" value="alpha/beta-Hydrolases"/>
    <property type="match status" value="1"/>
</dbReference>
<protein>
    <submittedName>
        <fullName evidence="3">Alpha/beta fold hydrolase</fullName>
    </submittedName>
</protein>
<dbReference type="InterPro" id="IPR029058">
    <property type="entry name" value="AB_hydrolase_fold"/>
</dbReference>
<dbReference type="EMBL" id="JAIXNE010000006">
    <property type="protein sequence ID" value="MCA6078389.1"/>
    <property type="molecule type" value="Genomic_DNA"/>
</dbReference>
<dbReference type="PANTHER" id="PTHR46118">
    <property type="entry name" value="PROTEIN ABHD11"/>
    <property type="match status" value="1"/>
</dbReference>
<dbReference type="Proteomes" id="UP001139409">
    <property type="component" value="Unassembled WGS sequence"/>
</dbReference>
<evidence type="ECO:0000313" key="3">
    <source>
        <dbReference type="EMBL" id="MCA6078389.1"/>
    </source>
</evidence>
<gene>
    <name evidence="3" type="ORF">LDX50_26185</name>
</gene>
<evidence type="ECO:0000256" key="1">
    <source>
        <dbReference type="ARBA" id="ARBA00022801"/>
    </source>
</evidence>
<dbReference type="PRINTS" id="PR00111">
    <property type="entry name" value="ABHYDROLASE"/>
</dbReference>
<accession>A0A9X1HXR3</accession>
<keyword evidence="1 3" id="KW-0378">Hydrolase</keyword>
<dbReference type="Gene3D" id="3.40.50.1820">
    <property type="entry name" value="alpha/beta hydrolase"/>
    <property type="match status" value="1"/>
</dbReference>
<dbReference type="InterPro" id="IPR000073">
    <property type="entry name" value="AB_hydrolase_1"/>
</dbReference>
<organism evidence="3 4">
    <name type="scientific">Fulvivirga sedimenti</name>
    <dbReference type="NCBI Taxonomy" id="2879465"/>
    <lineage>
        <taxon>Bacteria</taxon>
        <taxon>Pseudomonadati</taxon>
        <taxon>Bacteroidota</taxon>
        <taxon>Cytophagia</taxon>
        <taxon>Cytophagales</taxon>
        <taxon>Fulvivirgaceae</taxon>
        <taxon>Fulvivirga</taxon>
    </lineage>
</organism>
<dbReference type="AlphaFoldDB" id="A0A9X1HXR3"/>
<evidence type="ECO:0000259" key="2">
    <source>
        <dbReference type="Pfam" id="PF00561"/>
    </source>
</evidence>
<proteinExistence type="predicted"/>
<dbReference type="PANTHER" id="PTHR46118:SF4">
    <property type="entry name" value="PROTEIN ABHD11"/>
    <property type="match status" value="1"/>
</dbReference>
<feature type="domain" description="AB hydrolase-1" evidence="2">
    <location>
        <begin position="18"/>
        <end position="115"/>
    </location>
</feature>
<dbReference type="GO" id="GO:0016787">
    <property type="term" value="F:hydrolase activity"/>
    <property type="evidence" value="ECO:0007669"/>
    <property type="project" value="UniProtKB-KW"/>
</dbReference>
<evidence type="ECO:0000313" key="4">
    <source>
        <dbReference type="Proteomes" id="UP001139409"/>
    </source>
</evidence>
<keyword evidence="4" id="KW-1185">Reference proteome</keyword>
<dbReference type="RefSeq" id="WP_225699249.1">
    <property type="nucleotide sequence ID" value="NZ_JAIXNE010000006.1"/>
</dbReference>
<dbReference type="Pfam" id="PF00561">
    <property type="entry name" value="Abhydrolase_1"/>
    <property type="match status" value="1"/>
</dbReference>
<sequence>MCIFGDMELNYKKLGEGKPLIILHGLFGTLDNWMTLGKSLAEHYQVYLVDQRNHGLSPHSDRFNYDVMADDLAEFIEMHRIERPSIIGHSMGGKTAMTFALRHPDMWDHLVVVDIAPKVYPVHHQQIIDALKSLPVESITSRNEADEMLSRDITDFGQRQFLLKNLQRKKEGGFEWKMNLEVIEKNIEDIGRGMEDRLTTEKKVMFVRGAKSHYVKDEDYILINQLFPTARIETIAGAGHWVHAEKPEELLDLLMDFLRS</sequence>